<dbReference type="GO" id="GO:0016020">
    <property type="term" value="C:membrane"/>
    <property type="evidence" value="ECO:0007669"/>
    <property type="project" value="UniProtKB-SubCell"/>
</dbReference>
<dbReference type="InterPro" id="IPR027417">
    <property type="entry name" value="P-loop_NTPase"/>
</dbReference>
<organism evidence="7 8">
    <name type="scientific">Talaromyces proteolyticus</name>
    <dbReference type="NCBI Taxonomy" id="1131652"/>
    <lineage>
        <taxon>Eukaryota</taxon>
        <taxon>Fungi</taxon>
        <taxon>Dikarya</taxon>
        <taxon>Ascomycota</taxon>
        <taxon>Pezizomycotina</taxon>
        <taxon>Eurotiomycetes</taxon>
        <taxon>Eurotiomycetidae</taxon>
        <taxon>Eurotiales</taxon>
        <taxon>Trichocomaceae</taxon>
        <taxon>Talaromyces</taxon>
        <taxon>Talaromyces sect. Bacilispori</taxon>
    </lineage>
</organism>
<accession>A0AAD4L1M3</accession>
<evidence type="ECO:0000256" key="4">
    <source>
        <dbReference type="ARBA" id="ARBA00022989"/>
    </source>
</evidence>
<sequence length="242" mass="26265">MDITEVTAPVQDEVASTSLSFRAVIPVDVLIKDLTVEIDMTPPSWQTAPGRMWKRLTGSKLAHNEGNSSYKTILQDITADIPPGSLTAVIGSSGSGKTSFLNVVAGRMNSSRLRISGTTKFNGDADRSHTRSSYVMQQDVLIPTLTVRETLQYAADLRLPPPMNKSERKDIVEQVIMELGLKECANTRIGNSAHKGCSGGEKRRTSIGVQMLANPSLLFCDEPTTGMLSLTTHKNGDKTKCQ</sequence>
<protein>
    <submittedName>
        <fullName evidence="7">P-loop containing nucleoside triphosphate hydrolase protein</fullName>
    </submittedName>
</protein>
<dbReference type="Proteomes" id="UP001201262">
    <property type="component" value="Unassembled WGS sequence"/>
</dbReference>
<evidence type="ECO:0000313" key="7">
    <source>
        <dbReference type="EMBL" id="KAH8701579.1"/>
    </source>
</evidence>
<dbReference type="SUPFAM" id="SSF52540">
    <property type="entry name" value="P-loop containing nucleoside triphosphate hydrolases"/>
    <property type="match status" value="1"/>
</dbReference>
<keyword evidence="7" id="KW-0378">Hydrolase</keyword>
<dbReference type="InterPro" id="IPR003439">
    <property type="entry name" value="ABC_transporter-like_ATP-bd"/>
</dbReference>
<evidence type="ECO:0000256" key="1">
    <source>
        <dbReference type="ARBA" id="ARBA00004141"/>
    </source>
</evidence>
<dbReference type="PANTHER" id="PTHR48041">
    <property type="entry name" value="ABC TRANSPORTER G FAMILY MEMBER 28"/>
    <property type="match status" value="1"/>
</dbReference>
<gene>
    <name evidence="7" type="ORF">BGW36DRAFT_371137</name>
</gene>
<dbReference type="GO" id="GO:0005524">
    <property type="term" value="F:ATP binding"/>
    <property type="evidence" value="ECO:0007669"/>
    <property type="project" value="InterPro"/>
</dbReference>
<keyword evidence="3" id="KW-0812">Transmembrane</keyword>
<dbReference type="InterPro" id="IPR050352">
    <property type="entry name" value="ABCG_transporters"/>
</dbReference>
<dbReference type="AlphaFoldDB" id="A0AAD4L1M3"/>
<comment type="subcellular location">
    <subcellularLocation>
        <location evidence="1">Membrane</location>
        <topology evidence="1">Multi-pass membrane protein</topology>
    </subcellularLocation>
</comment>
<comment type="caution">
    <text evidence="7">The sequence shown here is derived from an EMBL/GenBank/DDBJ whole genome shotgun (WGS) entry which is preliminary data.</text>
</comment>
<proteinExistence type="predicted"/>
<keyword evidence="8" id="KW-1185">Reference proteome</keyword>
<evidence type="ECO:0000259" key="6">
    <source>
        <dbReference type="Pfam" id="PF00005"/>
    </source>
</evidence>
<dbReference type="GeneID" id="70245619"/>
<evidence type="ECO:0000256" key="5">
    <source>
        <dbReference type="ARBA" id="ARBA00023136"/>
    </source>
</evidence>
<dbReference type="PANTHER" id="PTHR48041:SF119">
    <property type="entry name" value="ROA1P"/>
    <property type="match status" value="1"/>
</dbReference>
<keyword evidence="2" id="KW-0813">Transport</keyword>
<dbReference type="EMBL" id="JAJTJA010000003">
    <property type="protein sequence ID" value="KAH8701579.1"/>
    <property type="molecule type" value="Genomic_DNA"/>
</dbReference>
<name>A0AAD4L1M3_9EURO</name>
<dbReference type="GO" id="GO:0042626">
    <property type="term" value="F:ATPase-coupled transmembrane transporter activity"/>
    <property type="evidence" value="ECO:0007669"/>
    <property type="project" value="TreeGrafter"/>
</dbReference>
<evidence type="ECO:0000313" key="8">
    <source>
        <dbReference type="Proteomes" id="UP001201262"/>
    </source>
</evidence>
<reference evidence="7" key="1">
    <citation type="submission" date="2021-12" db="EMBL/GenBank/DDBJ databases">
        <title>Convergent genome expansion in fungi linked to evolution of root-endophyte symbiosis.</title>
        <authorList>
            <consortium name="DOE Joint Genome Institute"/>
            <person name="Ke Y.-H."/>
            <person name="Bonito G."/>
            <person name="Liao H.-L."/>
            <person name="Looney B."/>
            <person name="Rojas-Flechas A."/>
            <person name="Nash J."/>
            <person name="Hameed K."/>
            <person name="Schadt C."/>
            <person name="Martin F."/>
            <person name="Crous P.W."/>
            <person name="Miettinen O."/>
            <person name="Magnuson J.K."/>
            <person name="Labbe J."/>
            <person name="Jacobson D."/>
            <person name="Doktycz M.J."/>
            <person name="Veneault-Fourrey C."/>
            <person name="Kuo A."/>
            <person name="Mondo S."/>
            <person name="Calhoun S."/>
            <person name="Riley R."/>
            <person name="Ohm R."/>
            <person name="LaButti K."/>
            <person name="Andreopoulos B."/>
            <person name="Pangilinan J."/>
            <person name="Nolan M."/>
            <person name="Tritt A."/>
            <person name="Clum A."/>
            <person name="Lipzen A."/>
            <person name="Daum C."/>
            <person name="Barry K."/>
            <person name="Grigoriev I.V."/>
            <person name="Vilgalys R."/>
        </authorList>
    </citation>
    <scope>NUCLEOTIDE SEQUENCE</scope>
    <source>
        <strain evidence="7">PMI_201</strain>
    </source>
</reference>
<keyword evidence="5" id="KW-0472">Membrane</keyword>
<dbReference type="Gene3D" id="3.40.50.300">
    <property type="entry name" value="P-loop containing nucleotide triphosphate hydrolases"/>
    <property type="match status" value="1"/>
</dbReference>
<evidence type="ECO:0000256" key="2">
    <source>
        <dbReference type="ARBA" id="ARBA00022448"/>
    </source>
</evidence>
<dbReference type="GO" id="GO:0016887">
    <property type="term" value="F:ATP hydrolysis activity"/>
    <property type="evidence" value="ECO:0007669"/>
    <property type="project" value="InterPro"/>
</dbReference>
<dbReference type="Pfam" id="PF00005">
    <property type="entry name" value="ABC_tran"/>
    <property type="match status" value="1"/>
</dbReference>
<dbReference type="RefSeq" id="XP_046074955.1">
    <property type="nucleotide sequence ID" value="XM_046215332.1"/>
</dbReference>
<evidence type="ECO:0000256" key="3">
    <source>
        <dbReference type="ARBA" id="ARBA00022692"/>
    </source>
</evidence>
<keyword evidence="4" id="KW-1133">Transmembrane helix</keyword>
<feature type="domain" description="ABC transporter" evidence="6">
    <location>
        <begin position="74"/>
        <end position="225"/>
    </location>
</feature>